<name>D7G416_ECTSI</name>
<evidence type="ECO:0000256" key="7">
    <source>
        <dbReference type="RuleBase" id="RU003567"/>
    </source>
</evidence>
<dbReference type="Gene3D" id="3.90.226.10">
    <property type="entry name" value="2-enoyl-CoA Hydratase, Chain A, domain 1"/>
    <property type="match status" value="1"/>
</dbReference>
<dbReference type="InParanoid" id="D7G416"/>
<dbReference type="eggNOG" id="KOG0840">
    <property type="taxonomic scope" value="Eukaryota"/>
</dbReference>
<evidence type="ECO:0000256" key="6">
    <source>
        <dbReference type="PROSITE-ProRule" id="PRU10086"/>
    </source>
</evidence>
<proteinExistence type="inferred from homology"/>
<evidence type="ECO:0000313" key="10">
    <source>
        <dbReference type="Proteomes" id="UP000002630"/>
    </source>
</evidence>
<dbReference type="PANTHER" id="PTHR10381:SF6">
    <property type="entry name" value="ATP-DEPENDENT CLP PROTEASE PROTEOLYTIC SUBUNIT-RELATED PROTEIN 3, CHLOROPLASTIC"/>
    <property type="match status" value="1"/>
</dbReference>
<keyword evidence="3 9" id="KW-0378">Hydrolase</keyword>
<dbReference type="PROSITE" id="PS00382">
    <property type="entry name" value="CLP_PROTEASE_HIS"/>
    <property type="match status" value="1"/>
</dbReference>
<gene>
    <name evidence="9" type="primary">CLP</name>
    <name evidence="9" type="ORF">Esi_0054_0098</name>
</gene>
<dbReference type="NCBIfam" id="NF009204">
    <property type="entry name" value="PRK12552.1"/>
    <property type="match status" value="1"/>
</dbReference>
<dbReference type="AlphaFoldDB" id="D7G416"/>
<dbReference type="GO" id="GO:0004252">
    <property type="term" value="F:serine-type endopeptidase activity"/>
    <property type="evidence" value="ECO:0007669"/>
    <property type="project" value="UniProtKB-EC"/>
</dbReference>
<evidence type="ECO:0000256" key="5">
    <source>
        <dbReference type="ARBA" id="ARBA00034021"/>
    </source>
</evidence>
<feature type="signal peptide" evidence="8">
    <location>
        <begin position="1"/>
        <end position="26"/>
    </location>
</feature>
<evidence type="ECO:0000256" key="2">
    <source>
        <dbReference type="ARBA" id="ARBA00022670"/>
    </source>
</evidence>
<keyword evidence="10" id="KW-1185">Reference proteome</keyword>
<dbReference type="CDD" id="cd07017">
    <property type="entry name" value="S14_ClpP_2"/>
    <property type="match status" value="1"/>
</dbReference>
<evidence type="ECO:0000256" key="3">
    <source>
        <dbReference type="ARBA" id="ARBA00022801"/>
    </source>
</evidence>
<dbReference type="GO" id="GO:0051117">
    <property type="term" value="F:ATPase binding"/>
    <property type="evidence" value="ECO:0007669"/>
    <property type="project" value="TreeGrafter"/>
</dbReference>
<dbReference type="GO" id="GO:0004176">
    <property type="term" value="F:ATP-dependent peptidase activity"/>
    <property type="evidence" value="ECO:0007669"/>
    <property type="project" value="InterPro"/>
</dbReference>
<evidence type="ECO:0000313" key="9">
    <source>
        <dbReference type="EMBL" id="CBJ27051.1"/>
    </source>
</evidence>
<dbReference type="InterPro" id="IPR033135">
    <property type="entry name" value="ClpP_His_AS"/>
</dbReference>
<keyword evidence="8" id="KW-0732">Signal</keyword>
<dbReference type="Proteomes" id="UP000002630">
    <property type="component" value="Linkage Group LG33"/>
</dbReference>
<dbReference type="Pfam" id="PF00574">
    <property type="entry name" value="CLP_protease"/>
    <property type="match status" value="1"/>
</dbReference>
<keyword evidence="4" id="KW-0720">Serine protease</keyword>
<evidence type="ECO:0000256" key="1">
    <source>
        <dbReference type="ARBA" id="ARBA00007039"/>
    </source>
</evidence>
<dbReference type="OrthoDB" id="2017408at2759"/>
<feature type="chain" id="PRO_5003095763" description="ATP-dependent Clp protease proteolytic subunit" evidence="8">
    <location>
        <begin position="27"/>
        <end position="323"/>
    </location>
</feature>
<evidence type="ECO:0000256" key="4">
    <source>
        <dbReference type="ARBA" id="ARBA00022825"/>
    </source>
</evidence>
<dbReference type="GO" id="GO:0006515">
    <property type="term" value="P:protein quality control for misfolded or incompletely synthesized proteins"/>
    <property type="evidence" value="ECO:0007669"/>
    <property type="project" value="TreeGrafter"/>
</dbReference>
<dbReference type="InterPro" id="IPR001907">
    <property type="entry name" value="ClpP"/>
</dbReference>
<dbReference type="PANTHER" id="PTHR10381">
    <property type="entry name" value="ATP-DEPENDENT CLP PROTEASE PROTEOLYTIC SUBUNIT"/>
    <property type="match status" value="1"/>
</dbReference>
<dbReference type="STRING" id="2880.D7G416"/>
<organism evidence="9 10">
    <name type="scientific">Ectocarpus siliculosus</name>
    <name type="common">Brown alga</name>
    <name type="synonym">Conferva siliculosa</name>
    <dbReference type="NCBI Taxonomy" id="2880"/>
    <lineage>
        <taxon>Eukaryota</taxon>
        <taxon>Sar</taxon>
        <taxon>Stramenopiles</taxon>
        <taxon>Ochrophyta</taxon>
        <taxon>PX clade</taxon>
        <taxon>Phaeophyceae</taxon>
        <taxon>Ectocarpales</taxon>
        <taxon>Ectocarpaceae</taxon>
        <taxon>Ectocarpus</taxon>
    </lineage>
</organism>
<sequence>MVRRGSCAGACVVACVLAVAPAPSAAFLSSPRLAKVGASRSNGAREATRTGAMHMSGLPADFDPLSPSMDHLSMIDQASKGRSQPSMIGGAGGVTEDRNTDLDGARVGPPPDLPSLLLHNRIVYLGMPLVPAVTELIIAELLYLNYESASKPVYMYINTPGTSTPDGRAIGFETEAFAISDCMNYIKPPVYTIGVGQAFGLGAMLLASGEKGHRSALPNASIMLHQPRSMARGQASDIAIKAKEVMANRKTATQMLSEACGKPYDEVLEDSSRTFYMSPDDAVEYGLIDKVLRSSKKDDVVAPAFLDALSMGSKTNRQSLYED</sequence>
<accession>D7G416</accession>
<evidence type="ECO:0000256" key="8">
    <source>
        <dbReference type="SAM" id="SignalP"/>
    </source>
</evidence>
<dbReference type="PRINTS" id="PR00127">
    <property type="entry name" value="CLPPROTEASEP"/>
</dbReference>
<dbReference type="FunCoup" id="D7G416">
    <property type="interactions" value="240"/>
</dbReference>
<dbReference type="InterPro" id="IPR029045">
    <property type="entry name" value="ClpP/crotonase-like_dom_sf"/>
</dbReference>
<dbReference type="SUPFAM" id="SSF52096">
    <property type="entry name" value="ClpP/crotonase"/>
    <property type="match status" value="1"/>
</dbReference>
<keyword evidence="2 9" id="KW-0645">Protease</keyword>
<dbReference type="InterPro" id="IPR023562">
    <property type="entry name" value="ClpP/TepA"/>
</dbReference>
<comment type="catalytic activity">
    <reaction evidence="5 6">
        <text>Hydrolysis of proteins to small peptides in the presence of ATP and magnesium. alpha-casein is the usual test substrate. In the absence of ATP, only oligopeptides shorter than five residues are hydrolyzed (such as succinyl-Leu-Tyr-|-NHMec, and Leu-Tyr-Leu-|-Tyr-Trp, in which cleavage of the -Tyr-|-Leu- and -Tyr-|-Trp bonds also occurs).</text>
        <dbReference type="EC" id="3.4.21.92"/>
    </reaction>
</comment>
<dbReference type="GO" id="GO:0009368">
    <property type="term" value="C:endopeptidase Clp complex"/>
    <property type="evidence" value="ECO:0007669"/>
    <property type="project" value="TreeGrafter"/>
</dbReference>
<reference evidence="9 10" key="1">
    <citation type="journal article" date="2010" name="Nature">
        <title>The Ectocarpus genome and the independent evolution of multicellularity in brown algae.</title>
        <authorList>
            <person name="Cock J.M."/>
            <person name="Sterck L."/>
            <person name="Rouze P."/>
            <person name="Scornet D."/>
            <person name="Allen A.E."/>
            <person name="Amoutzias G."/>
            <person name="Anthouard V."/>
            <person name="Artiguenave F."/>
            <person name="Aury J.M."/>
            <person name="Badger J.H."/>
            <person name="Beszteri B."/>
            <person name="Billiau K."/>
            <person name="Bonnet E."/>
            <person name="Bothwell J.H."/>
            <person name="Bowler C."/>
            <person name="Boyen C."/>
            <person name="Brownlee C."/>
            <person name="Carrano C.J."/>
            <person name="Charrier B."/>
            <person name="Cho G.Y."/>
            <person name="Coelho S.M."/>
            <person name="Collen J."/>
            <person name="Corre E."/>
            <person name="Da Silva C."/>
            <person name="Delage L."/>
            <person name="Delaroque N."/>
            <person name="Dittami S.M."/>
            <person name="Doulbeau S."/>
            <person name="Elias M."/>
            <person name="Farnham G."/>
            <person name="Gachon C.M."/>
            <person name="Gschloessl B."/>
            <person name="Heesch S."/>
            <person name="Jabbari K."/>
            <person name="Jubin C."/>
            <person name="Kawai H."/>
            <person name="Kimura K."/>
            <person name="Kloareg B."/>
            <person name="Kupper F.C."/>
            <person name="Lang D."/>
            <person name="Le Bail A."/>
            <person name="Leblanc C."/>
            <person name="Lerouge P."/>
            <person name="Lohr M."/>
            <person name="Lopez P.J."/>
            <person name="Martens C."/>
            <person name="Maumus F."/>
            <person name="Michel G."/>
            <person name="Miranda-Saavedra D."/>
            <person name="Morales J."/>
            <person name="Moreau H."/>
            <person name="Motomura T."/>
            <person name="Nagasato C."/>
            <person name="Napoli C.A."/>
            <person name="Nelson D.R."/>
            <person name="Nyvall-Collen P."/>
            <person name="Peters A.F."/>
            <person name="Pommier C."/>
            <person name="Potin P."/>
            <person name="Poulain J."/>
            <person name="Quesneville H."/>
            <person name="Read B."/>
            <person name="Rensing S.A."/>
            <person name="Ritter A."/>
            <person name="Rousvoal S."/>
            <person name="Samanta M."/>
            <person name="Samson G."/>
            <person name="Schroeder D.C."/>
            <person name="Segurens B."/>
            <person name="Strittmatter M."/>
            <person name="Tonon T."/>
            <person name="Tregear J.W."/>
            <person name="Valentin K."/>
            <person name="von Dassow P."/>
            <person name="Yamagishi T."/>
            <person name="Van de Peer Y."/>
            <person name="Wincker P."/>
        </authorList>
    </citation>
    <scope>NUCLEOTIDE SEQUENCE [LARGE SCALE GENOMIC DNA]</scope>
    <source>
        <strain evidence="10">Ec32 / CCAP1310/4</strain>
    </source>
</reference>
<dbReference type="EMBL" id="FN649758">
    <property type="protein sequence ID" value="CBJ27051.1"/>
    <property type="molecule type" value="Genomic_DNA"/>
</dbReference>
<feature type="active site" evidence="6">
    <location>
        <position position="225"/>
    </location>
</feature>
<comment type="similarity">
    <text evidence="1 7">Belongs to the peptidase S14 family.</text>
</comment>
<protein>
    <recommendedName>
        <fullName evidence="7">ATP-dependent Clp protease proteolytic subunit</fullName>
    </recommendedName>
</protein>
<dbReference type="EMBL" id="FN648752">
    <property type="protein sequence ID" value="CBJ27051.1"/>
    <property type="molecule type" value="Genomic_DNA"/>
</dbReference>